<protein>
    <submittedName>
        <fullName evidence="2">Uncharacterized protein</fullName>
    </submittedName>
</protein>
<feature type="region of interest" description="Disordered" evidence="1">
    <location>
        <begin position="1"/>
        <end position="53"/>
    </location>
</feature>
<dbReference type="AlphaFoldDB" id="K0SZF7"/>
<dbReference type="Proteomes" id="UP000266841">
    <property type="component" value="Unassembled WGS sequence"/>
</dbReference>
<sequence>MTEAESEERNGLDQRSSLSGEAAGVAAIEEQSGGGQHQRRLGRCEISSRKEGGGVEIRDDEKCRCLPWESPPADRHAAPWCAKDDAREVPTTPDDSVKQVFGR</sequence>
<evidence type="ECO:0000313" key="2">
    <source>
        <dbReference type="EMBL" id="EJK71693.1"/>
    </source>
</evidence>
<dbReference type="EMBL" id="AGNL01006906">
    <property type="protein sequence ID" value="EJK71693.1"/>
    <property type="molecule type" value="Genomic_DNA"/>
</dbReference>
<comment type="caution">
    <text evidence="2">The sequence shown here is derived from an EMBL/GenBank/DDBJ whole genome shotgun (WGS) entry which is preliminary data.</text>
</comment>
<evidence type="ECO:0000313" key="3">
    <source>
        <dbReference type="Proteomes" id="UP000266841"/>
    </source>
</evidence>
<name>K0SZF7_THAOC</name>
<evidence type="ECO:0000256" key="1">
    <source>
        <dbReference type="SAM" id="MobiDB-lite"/>
    </source>
</evidence>
<proteinExistence type="predicted"/>
<keyword evidence="3" id="KW-1185">Reference proteome</keyword>
<feature type="compositionally biased region" description="Basic and acidic residues" evidence="1">
    <location>
        <begin position="42"/>
        <end position="53"/>
    </location>
</feature>
<accession>K0SZF7</accession>
<organism evidence="2 3">
    <name type="scientific">Thalassiosira oceanica</name>
    <name type="common">Marine diatom</name>
    <dbReference type="NCBI Taxonomy" id="159749"/>
    <lineage>
        <taxon>Eukaryota</taxon>
        <taxon>Sar</taxon>
        <taxon>Stramenopiles</taxon>
        <taxon>Ochrophyta</taxon>
        <taxon>Bacillariophyta</taxon>
        <taxon>Coscinodiscophyceae</taxon>
        <taxon>Thalassiosirophycidae</taxon>
        <taxon>Thalassiosirales</taxon>
        <taxon>Thalassiosiraceae</taxon>
        <taxon>Thalassiosira</taxon>
    </lineage>
</organism>
<reference evidence="2 3" key="1">
    <citation type="journal article" date="2012" name="Genome Biol.">
        <title>Genome and low-iron response of an oceanic diatom adapted to chronic iron limitation.</title>
        <authorList>
            <person name="Lommer M."/>
            <person name="Specht M."/>
            <person name="Roy A.S."/>
            <person name="Kraemer L."/>
            <person name="Andreson R."/>
            <person name="Gutowska M.A."/>
            <person name="Wolf J."/>
            <person name="Bergner S.V."/>
            <person name="Schilhabel M.B."/>
            <person name="Klostermeier U.C."/>
            <person name="Beiko R.G."/>
            <person name="Rosenstiel P."/>
            <person name="Hippler M."/>
            <person name="Laroche J."/>
        </authorList>
    </citation>
    <scope>NUCLEOTIDE SEQUENCE [LARGE SCALE GENOMIC DNA]</scope>
    <source>
        <strain evidence="2 3">CCMP1005</strain>
    </source>
</reference>
<gene>
    <name evidence="2" type="ORF">THAOC_06841</name>
</gene>